<comment type="catalytic activity">
    <reaction evidence="9">
        <text>epoxyqueuosine(34) in tRNA + AH2 = queuosine(34) in tRNA + A + H2O</text>
        <dbReference type="Rhea" id="RHEA:32159"/>
        <dbReference type="Rhea" id="RHEA-COMP:18571"/>
        <dbReference type="Rhea" id="RHEA-COMP:18582"/>
        <dbReference type="ChEBI" id="CHEBI:13193"/>
        <dbReference type="ChEBI" id="CHEBI:15377"/>
        <dbReference type="ChEBI" id="CHEBI:17499"/>
        <dbReference type="ChEBI" id="CHEBI:194431"/>
        <dbReference type="ChEBI" id="CHEBI:194443"/>
        <dbReference type="EC" id="1.17.99.6"/>
    </reaction>
</comment>
<comment type="subcellular location">
    <subcellularLocation>
        <location evidence="9">Cytoplasm</location>
    </subcellularLocation>
</comment>
<dbReference type="Pfam" id="PF08331">
    <property type="entry name" value="QueG_DUF1730"/>
    <property type="match status" value="1"/>
</dbReference>
<protein>
    <recommendedName>
        <fullName evidence="9">Epoxyqueuosine reductase</fullName>
        <ecNumber evidence="9">1.17.99.6</ecNumber>
    </recommendedName>
    <alternativeName>
        <fullName evidence="9">Queuosine biosynthesis protein QueG</fullName>
    </alternativeName>
</protein>
<dbReference type="EMBL" id="MDLC01000026">
    <property type="protein sequence ID" value="ODS23530.1"/>
    <property type="molecule type" value="Genomic_DNA"/>
</dbReference>
<keyword evidence="4 9" id="KW-0479">Metal-binding</keyword>
<dbReference type="FunFam" id="3.30.70.20:FF:000017">
    <property type="entry name" value="Epoxyqueuosine reductase"/>
    <property type="match status" value="1"/>
</dbReference>
<comment type="pathway">
    <text evidence="9">tRNA modification; tRNA-queuosine biosynthesis.</text>
</comment>
<dbReference type="GO" id="GO:0008616">
    <property type="term" value="P:tRNA queuosine(34) biosynthetic process"/>
    <property type="evidence" value="ECO:0007669"/>
    <property type="project" value="UniProtKB-UniRule"/>
</dbReference>
<feature type="binding site" evidence="9">
    <location>
        <begin position="252"/>
        <end position="253"/>
    </location>
    <ligand>
        <name>cob(II)alamin</name>
        <dbReference type="ChEBI" id="CHEBI:16304"/>
    </ligand>
</feature>
<feature type="binding site" evidence="9">
    <location>
        <position position="209"/>
    </location>
    <ligand>
        <name>[4Fe-4S] cluster</name>
        <dbReference type="ChEBI" id="CHEBI:49883"/>
        <label>2</label>
    </ligand>
</feature>
<dbReference type="PROSITE" id="PS00198">
    <property type="entry name" value="4FE4S_FER_1"/>
    <property type="match status" value="1"/>
</dbReference>
<feature type="binding site" evidence="9">
    <location>
        <position position="144"/>
    </location>
    <ligand>
        <name>cob(II)alamin</name>
        <dbReference type="ChEBI" id="CHEBI:16304"/>
    </ligand>
</feature>
<dbReference type="PANTHER" id="PTHR30002:SF4">
    <property type="entry name" value="EPOXYQUEUOSINE REDUCTASE"/>
    <property type="match status" value="1"/>
</dbReference>
<organism evidence="11 12">
    <name type="scientific">Candidatus Endobugula sertula</name>
    <name type="common">Bugula neritina bacterial symbiont</name>
    <dbReference type="NCBI Taxonomy" id="62101"/>
    <lineage>
        <taxon>Bacteria</taxon>
        <taxon>Pseudomonadati</taxon>
        <taxon>Pseudomonadota</taxon>
        <taxon>Gammaproteobacteria</taxon>
        <taxon>Cellvibrionales</taxon>
        <taxon>Cellvibrionaceae</taxon>
        <taxon>Candidatus Endobugula</taxon>
    </lineage>
</organism>
<dbReference type="InterPro" id="IPR013542">
    <property type="entry name" value="QueG_DUF1730"/>
</dbReference>
<sequence>MVALAANIPVWGQELGFQQIGITDIQLHQHNHYLQQWLDNGYHGEMQWMLAHQDKRQYPPELVPHAIRVISARMDYLPEDPQHIKTLKQGEKAYISHYALGRDYHKLIRKRLRVLAEKISQQFTELANTHQWNIGHISQRPFVDSAPVLEKAFAEKAGLGWIGKHTLVLNQHAGSWFFLGEVLTSIPLPINTHIADNKCGDCTACLKVCPTDAFIAPYTLDATRCISYLTIELKGTIPEEFREAMGNRVFGCDDCQAICPWNKYAKQTQEKDFSPRHQLDRADLITLFLWTEEEYLKKTEGSPIRRIGYERWLRNLAIGLGNAPKSETVYQTLRSRQNFPSKLVQEHIQWAIKQQLSDKKRRRKIKNPKKMGAG</sequence>
<feature type="binding site" evidence="9">
    <location>
        <position position="234"/>
    </location>
    <ligand>
        <name>tRNA</name>
        <dbReference type="ChEBI" id="CHEBI:17843"/>
    </ligand>
</feature>
<dbReference type="InterPro" id="IPR004453">
    <property type="entry name" value="QueG"/>
</dbReference>
<evidence type="ECO:0000256" key="7">
    <source>
        <dbReference type="ARBA" id="ARBA00023004"/>
    </source>
</evidence>
<evidence type="ECO:0000256" key="3">
    <source>
        <dbReference type="ARBA" id="ARBA00022694"/>
    </source>
</evidence>
<feature type="binding site" evidence="9">
    <location>
        <position position="252"/>
    </location>
    <ligand>
        <name>[4Fe-4S] cluster</name>
        <dbReference type="ChEBI" id="CHEBI:49883"/>
        <label>2</label>
    </ligand>
</feature>
<keyword evidence="1 9" id="KW-0004">4Fe-4S</keyword>
<dbReference type="GO" id="GO:0005737">
    <property type="term" value="C:cytoplasm"/>
    <property type="evidence" value="ECO:0007669"/>
    <property type="project" value="UniProtKB-SubCell"/>
</dbReference>
<evidence type="ECO:0000313" key="11">
    <source>
        <dbReference type="EMBL" id="ODS23530.1"/>
    </source>
</evidence>
<dbReference type="SUPFAM" id="SSF54862">
    <property type="entry name" value="4Fe-4S ferredoxins"/>
    <property type="match status" value="1"/>
</dbReference>
<feature type="binding site" evidence="9">
    <location>
        <position position="168"/>
    </location>
    <ligand>
        <name>cob(II)alamin</name>
        <dbReference type="ChEBI" id="CHEBI:16304"/>
    </ligand>
</feature>
<gene>
    <name evidence="9" type="primary">queG</name>
    <name evidence="11" type="ORF">AB835_08465</name>
</gene>
<dbReference type="NCBIfam" id="TIGR00276">
    <property type="entry name" value="tRNA epoxyqueuosine(34) reductase QueG"/>
    <property type="match status" value="1"/>
</dbReference>
<feature type="binding site" evidence="9">
    <location>
        <position position="259"/>
    </location>
    <ligand>
        <name>[4Fe-4S] cluster</name>
        <dbReference type="ChEBI" id="CHEBI:49883"/>
        <label>1</label>
    </ligand>
</feature>
<dbReference type="Gene3D" id="3.30.70.20">
    <property type="match status" value="1"/>
</dbReference>
<feature type="binding site" evidence="9">
    <location>
        <position position="255"/>
    </location>
    <ligand>
        <name>[4Fe-4S] cluster</name>
        <dbReference type="ChEBI" id="CHEBI:49883"/>
        <label>2</label>
    </ligand>
</feature>
<dbReference type="EC" id="1.17.99.6" evidence="9"/>
<comment type="cofactor">
    <cofactor evidence="9">
        <name>[4Fe-4S] cluster</name>
        <dbReference type="ChEBI" id="CHEBI:49883"/>
    </cofactor>
    <text evidence="9">Binds 2 [4Fe-4S] clusters per monomer.</text>
</comment>
<proteinExistence type="inferred from homology"/>
<keyword evidence="7 9" id="KW-0408">Iron</keyword>
<dbReference type="PANTHER" id="PTHR30002">
    <property type="entry name" value="EPOXYQUEUOSINE REDUCTASE"/>
    <property type="match status" value="1"/>
</dbReference>
<evidence type="ECO:0000256" key="8">
    <source>
        <dbReference type="ARBA" id="ARBA00023014"/>
    </source>
</evidence>
<dbReference type="HAMAP" id="MF_00916">
    <property type="entry name" value="QueG"/>
    <property type="match status" value="1"/>
</dbReference>
<dbReference type="Pfam" id="PF13484">
    <property type="entry name" value="Fer4_16"/>
    <property type="match status" value="1"/>
</dbReference>
<keyword evidence="9" id="KW-0170">Cobalt</keyword>
<reference evidence="11 12" key="1">
    <citation type="journal article" date="2016" name="Appl. Environ. Microbiol.">
        <title>Lack of Overt Genome Reduction in the Bryostatin-Producing Bryozoan Symbiont "Candidatus Endobugula sertula".</title>
        <authorList>
            <person name="Miller I.J."/>
            <person name="Vanee N."/>
            <person name="Fong S.S."/>
            <person name="Lim-Fong G.E."/>
            <person name="Kwan J.C."/>
        </authorList>
    </citation>
    <scope>NUCLEOTIDE SEQUENCE [LARGE SCALE GENOMIC DNA]</scope>
    <source>
        <strain evidence="11">AB1-4</strain>
    </source>
</reference>
<evidence type="ECO:0000256" key="4">
    <source>
        <dbReference type="ARBA" id="ARBA00022723"/>
    </source>
</evidence>
<comment type="caution">
    <text evidence="9">Lacks conserved residue(s) required for the propagation of feature annotation.</text>
</comment>
<dbReference type="UniPathway" id="UPA00392"/>
<evidence type="ECO:0000259" key="10">
    <source>
        <dbReference type="PROSITE" id="PS51379"/>
    </source>
</evidence>
<feature type="binding site" evidence="9">
    <location>
        <position position="56"/>
    </location>
    <ligand>
        <name>cob(II)alamin</name>
        <dbReference type="ChEBI" id="CHEBI:16304"/>
    </ligand>
</feature>
<dbReference type="GO" id="GO:0046872">
    <property type="term" value="F:metal ion binding"/>
    <property type="evidence" value="ECO:0007669"/>
    <property type="project" value="UniProtKB-KW"/>
</dbReference>
<feature type="binding site" evidence="9">
    <location>
        <position position="179"/>
    </location>
    <ligand>
        <name>cob(II)alamin</name>
        <dbReference type="ChEBI" id="CHEBI:16304"/>
    </ligand>
</feature>
<comment type="cofactor">
    <cofactor evidence="9">
        <name>cob(II)alamin</name>
        <dbReference type="ChEBI" id="CHEBI:16304"/>
    </cofactor>
</comment>
<dbReference type="GO" id="GO:0031419">
    <property type="term" value="F:cobalamin binding"/>
    <property type="evidence" value="ECO:0007669"/>
    <property type="project" value="UniProtKB-KW"/>
</dbReference>
<keyword evidence="8 9" id="KW-0411">Iron-sulfur</keyword>
<dbReference type="InterPro" id="IPR017896">
    <property type="entry name" value="4Fe4S_Fe-S-bd"/>
</dbReference>
<feature type="binding site" evidence="9">
    <location>
        <position position="199"/>
    </location>
    <ligand>
        <name>[4Fe-4S] cluster</name>
        <dbReference type="ChEBI" id="CHEBI:49883"/>
        <label>1</label>
    </ligand>
</feature>
<dbReference type="Proteomes" id="UP000242502">
    <property type="component" value="Unassembled WGS sequence"/>
</dbReference>
<dbReference type="GO" id="GO:0051539">
    <property type="term" value="F:4 iron, 4 sulfur cluster binding"/>
    <property type="evidence" value="ECO:0007669"/>
    <property type="project" value="UniProtKB-KW"/>
</dbReference>
<comment type="subunit">
    <text evidence="9">Monomer.</text>
</comment>
<feature type="binding site" evidence="9">
    <location>
        <position position="225"/>
    </location>
    <ligand>
        <name>[4Fe-4S] cluster</name>
        <dbReference type="ChEBI" id="CHEBI:49883"/>
        <label>2</label>
    </ligand>
</feature>
<name>A0A1D2QPQ6_9GAMM</name>
<evidence type="ECO:0000256" key="2">
    <source>
        <dbReference type="ARBA" id="ARBA00022490"/>
    </source>
</evidence>
<dbReference type="InterPro" id="IPR017900">
    <property type="entry name" value="4Fe4S_Fe_S_CS"/>
</dbReference>
<feature type="binding site" evidence="9">
    <location>
        <position position="205"/>
    </location>
    <ligand>
        <name>[4Fe-4S] cluster</name>
        <dbReference type="ChEBI" id="CHEBI:49883"/>
        <label>1</label>
    </ligand>
</feature>
<evidence type="ECO:0000256" key="9">
    <source>
        <dbReference type="HAMAP-Rule" id="MF_00916"/>
    </source>
</evidence>
<dbReference type="STRING" id="62101.AB835_08465"/>
<dbReference type="PROSITE" id="PS51379">
    <property type="entry name" value="4FE4S_FER_2"/>
    <property type="match status" value="1"/>
</dbReference>
<keyword evidence="6 9" id="KW-0560">Oxidoreductase</keyword>
<evidence type="ECO:0000256" key="6">
    <source>
        <dbReference type="ARBA" id="ARBA00023002"/>
    </source>
</evidence>
<keyword evidence="2 9" id="KW-0963">Cytoplasm</keyword>
<dbReference type="GO" id="GO:0052693">
    <property type="term" value="F:epoxyqueuosine reductase activity"/>
    <property type="evidence" value="ECO:0007669"/>
    <property type="project" value="UniProtKB-UniRule"/>
</dbReference>
<comment type="function">
    <text evidence="9">Catalyzes the conversion of epoxyqueuosine (oQ) to queuosine (Q), which is a hypermodified base found in the wobble positions of tRNA(Asp), tRNA(Asn), tRNA(His) and tRNA(Tyr).</text>
</comment>
<evidence type="ECO:0000256" key="1">
    <source>
        <dbReference type="ARBA" id="ARBA00022485"/>
    </source>
</evidence>
<keyword evidence="5 9" id="KW-0671">Queuosine biosynthesis</keyword>
<feature type="domain" description="4Fe-4S ferredoxin-type" evidence="10">
    <location>
        <begin position="190"/>
        <end position="219"/>
    </location>
</feature>
<comment type="similarity">
    <text evidence="9">Belongs to the QueG family.</text>
</comment>
<feature type="active site" description="Proton donor" evidence="9">
    <location>
        <position position="144"/>
    </location>
</feature>
<accession>A0A1D2QPQ6</accession>
<keyword evidence="9" id="KW-0846">Cobalamin</keyword>
<comment type="caution">
    <text evidence="11">The sequence shown here is derived from an EMBL/GenBank/DDBJ whole genome shotgun (WGS) entry which is preliminary data.</text>
</comment>
<feature type="binding site" evidence="9">
    <location>
        <position position="202"/>
    </location>
    <ligand>
        <name>[4Fe-4S] cluster</name>
        <dbReference type="ChEBI" id="CHEBI:49883"/>
        <label>1</label>
    </ligand>
</feature>
<evidence type="ECO:0000313" key="12">
    <source>
        <dbReference type="Proteomes" id="UP000242502"/>
    </source>
</evidence>
<dbReference type="AlphaFoldDB" id="A0A1D2QPQ6"/>
<feature type="binding site" evidence="9">
    <location>
        <position position="227"/>
    </location>
    <ligand>
        <name>cob(II)alamin</name>
        <dbReference type="ChEBI" id="CHEBI:16304"/>
    </ligand>
</feature>
<evidence type="ECO:0000256" key="5">
    <source>
        <dbReference type="ARBA" id="ARBA00022785"/>
    </source>
</evidence>
<keyword evidence="3 9" id="KW-0819">tRNA processing</keyword>